<feature type="transmembrane region" description="Helical" evidence="2">
    <location>
        <begin position="119"/>
        <end position="140"/>
    </location>
</feature>
<organism evidence="4">
    <name type="scientific">Desulfacinum infernum</name>
    <dbReference type="NCBI Taxonomy" id="35837"/>
    <lineage>
        <taxon>Bacteria</taxon>
        <taxon>Pseudomonadati</taxon>
        <taxon>Thermodesulfobacteriota</taxon>
        <taxon>Syntrophobacteria</taxon>
        <taxon>Syntrophobacterales</taxon>
        <taxon>Syntrophobacteraceae</taxon>
        <taxon>Desulfacinum</taxon>
    </lineage>
</organism>
<name>A0A832A0E2_9BACT</name>
<dbReference type="SMART" id="SM00978">
    <property type="entry name" value="Tim44"/>
    <property type="match status" value="1"/>
</dbReference>
<feature type="compositionally biased region" description="Low complexity" evidence="1">
    <location>
        <begin position="82"/>
        <end position="97"/>
    </location>
</feature>
<sequence length="334" mass="36533">MGVPVGYFATYEMRFTIAMFFARRADSLAGTVGGRRNMDRKRFVLVGAMFVLGFFLWTLWAEVAEAARLGGGKSFGSRPSYQRSAPAPSRSYSSPQRDAGQTPLGGMPRSPVASPTRSWGGMLGGLLLGGLIGSLLFGGAHAWGGPSLLDLVVIGGGLFLLFRFLKARRLATQSAAGYGPSPFQAPQGPPFGTFRAQPSGAEAASGSREPSWPEGFDSQGFLEQAKALYVRLQEAWDRRDLKAIQEAVSPEVYDEIRRQAEEDPRPSRTALLWINPELLEVRTLDGQTVASVLFDVMMRETEEETAKQVRELWHFRRQGAGDLWIVEGIQQVAA</sequence>
<dbReference type="InterPro" id="IPR007379">
    <property type="entry name" value="Tim44-like_dom"/>
</dbReference>
<reference evidence="4" key="1">
    <citation type="journal article" date="2020" name="mSystems">
        <title>Genome- and Community-Level Interaction Insights into Carbon Utilization and Element Cycling Functions of Hydrothermarchaeota in Hydrothermal Sediment.</title>
        <authorList>
            <person name="Zhou Z."/>
            <person name="Liu Y."/>
            <person name="Xu W."/>
            <person name="Pan J."/>
            <person name="Luo Z.H."/>
            <person name="Li M."/>
        </authorList>
    </citation>
    <scope>NUCLEOTIDE SEQUENCE [LARGE SCALE GENOMIC DNA]</scope>
    <source>
        <strain evidence="4">SpSt-456</strain>
    </source>
</reference>
<accession>A0A832A0E2</accession>
<comment type="caution">
    <text evidence="4">The sequence shown here is derived from an EMBL/GenBank/DDBJ whole genome shotgun (WGS) entry which is preliminary data.</text>
</comment>
<evidence type="ECO:0000256" key="2">
    <source>
        <dbReference type="SAM" id="Phobius"/>
    </source>
</evidence>
<feature type="domain" description="Tim44-like" evidence="3">
    <location>
        <begin position="203"/>
        <end position="331"/>
    </location>
</feature>
<dbReference type="Pfam" id="PF04280">
    <property type="entry name" value="Tim44"/>
    <property type="match status" value="1"/>
</dbReference>
<dbReference type="PANTHER" id="PTHR41542">
    <property type="entry name" value="BLL5807 PROTEIN"/>
    <property type="match status" value="1"/>
</dbReference>
<dbReference type="AlphaFoldDB" id="A0A832A0E2"/>
<evidence type="ECO:0000313" key="4">
    <source>
        <dbReference type="EMBL" id="HFK96213.1"/>
    </source>
</evidence>
<dbReference type="SUPFAM" id="SSF54427">
    <property type="entry name" value="NTF2-like"/>
    <property type="match status" value="1"/>
</dbReference>
<dbReference type="PANTHER" id="PTHR41542:SF1">
    <property type="entry name" value="BLL5807 PROTEIN"/>
    <property type="match status" value="1"/>
</dbReference>
<keyword evidence="2" id="KW-1133">Transmembrane helix</keyword>
<protein>
    <submittedName>
        <fullName evidence="4">Tim44 domain-containing protein</fullName>
    </submittedName>
</protein>
<evidence type="ECO:0000259" key="3">
    <source>
        <dbReference type="SMART" id="SM00978"/>
    </source>
</evidence>
<gene>
    <name evidence="4" type="ORF">ENS06_02680</name>
</gene>
<proteinExistence type="predicted"/>
<keyword evidence="2" id="KW-0812">Transmembrane</keyword>
<dbReference type="InterPro" id="IPR032710">
    <property type="entry name" value="NTF2-like_dom_sf"/>
</dbReference>
<evidence type="ECO:0000256" key="1">
    <source>
        <dbReference type="SAM" id="MobiDB-lite"/>
    </source>
</evidence>
<feature type="transmembrane region" description="Helical" evidence="2">
    <location>
        <begin position="147"/>
        <end position="165"/>
    </location>
</feature>
<keyword evidence="2" id="KW-0472">Membrane</keyword>
<feature type="region of interest" description="Disordered" evidence="1">
    <location>
        <begin position="181"/>
        <end position="215"/>
    </location>
</feature>
<feature type="transmembrane region" description="Helical" evidence="2">
    <location>
        <begin position="43"/>
        <end position="60"/>
    </location>
</feature>
<dbReference type="EMBL" id="DSTK01000010">
    <property type="protein sequence ID" value="HFK96213.1"/>
    <property type="molecule type" value="Genomic_DNA"/>
</dbReference>
<feature type="region of interest" description="Disordered" evidence="1">
    <location>
        <begin position="75"/>
        <end position="115"/>
    </location>
</feature>
<dbReference type="Gene3D" id="3.10.450.240">
    <property type="match status" value="1"/>
</dbReference>